<accession>F8IFJ4</accession>
<reference evidence="3" key="2">
    <citation type="submission" date="2011-06" db="EMBL/GenBank/DDBJ databases">
        <title>The complete genome sequence of Alicyclobacillus acidocaldarius sp. Tc-4-1.</title>
        <authorList>
            <person name="Chen Y."/>
            <person name="He Y."/>
            <person name="Dong Z."/>
            <person name="Hu S."/>
        </authorList>
    </citation>
    <scope>NUCLEOTIDE SEQUENCE [LARGE SCALE GENOMIC DNA]</scope>
    <source>
        <strain evidence="3">Tc-4-1</strain>
    </source>
</reference>
<keyword evidence="1" id="KW-0812">Transmembrane</keyword>
<evidence type="ECO:0000313" key="3">
    <source>
        <dbReference type="Proteomes" id="UP000000292"/>
    </source>
</evidence>
<protein>
    <submittedName>
        <fullName evidence="2">Uncharacterized protein</fullName>
    </submittedName>
</protein>
<gene>
    <name evidence="2" type="ordered locus">TC41_0943</name>
</gene>
<dbReference type="PATRIC" id="fig|1048834.4.peg.898"/>
<sequence>MSDTFTSIVVTASSVAIGWAAAHLSIDTVYVTWGPVTALIAVAILMALRQWLRGQSAISSAADPPSAP</sequence>
<organism evidence="2 3">
    <name type="scientific">Alicyclobacillus acidocaldarius (strain Tc-4-1)</name>
    <name type="common">Bacillus acidocaldarius</name>
    <dbReference type="NCBI Taxonomy" id="1048834"/>
    <lineage>
        <taxon>Bacteria</taxon>
        <taxon>Bacillati</taxon>
        <taxon>Bacillota</taxon>
        <taxon>Bacilli</taxon>
        <taxon>Bacillales</taxon>
        <taxon>Alicyclobacillaceae</taxon>
        <taxon>Alicyclobacillus</taxon>
    </lineage>
</organism>
<keyword evidence="1" id="KW-1133">Transmembrane helix</keyword>
<reference evidence="2 3" key="1">
    <citation type="journal article" date="2011" name="J. Bacteriol.">
        <title>Complete Genome Sequence of Alicyclobacillus acidocaldarius Strain Tc-4-1.</title>
        <authorList>
            <person name="Chen Y."/>
            <person name="He Y."/>
            <person name="Zhang B."/>
            <person name="Yang J."/>
            <person name="Li W."/>
            <person name="Dong Z."/>
            <person name="Hu S."/>
        </authorList>
    </citation>
    <scope>NUCLEOTIDE SEQUENCE [LARGE SCALE GENOMIC DNA]</scope>
    <source>
        <strain evidence="2 3">Tc-4-1</strain>
    </source>
</reference>
<keyword evidence="1" id="KW-0472">Membrane</keyword>
<proteinExistence type="predicted"/>
<dbReference type="KEGG" id="aad:TC41_0943"/>
<dbReference type="AlphaFoldDB" id="F8IFJ4"/>
<dbReference type="HOGENOM" id="CLU_2784704_0_0_9"/>
<feature type="transmembrane region" description="Helical" evidence="1">
    <location>
        <begin position="30"/>
        <end position="48"/>
    </location>
</feature>
<name>F8IFJ4_ALIAT</name>
<dbReference type="Proteomes" id="UP000000292">
    <property type="component" value="Chromosome"/>
</dbReference>
<dbReference type="EMBL" id="CP002902">
    <property type="protein sequence ID" value="AEJ42896.1"/>
    <property type="molecule type" value="Genomic_DNA"/>
</dbReference>
<evidence type="ECO:0000313" key="2">
    <source>
        <dbReference type="EMBL" id="AEJ42896.1"/>
    </source>
</evidence>
<evidence type="ECO:0000256" key="1">
    <source>
        <dbReference type="SAM" id="Phobius"/>
    </source>
</evidence>